<accession>A0A2P2BZA4</accession>
<evidence type="ECO:0000313" key="1">
    <source>
        <dbReference type="EMBL" id="CUR55108.1"/>
    </source>
</evidence>
<organism evidence="1">
    <name type="scientific">metagenome</name>
    <dbReference type="NCBI Taxonomy" id="256318"/>
    <lineage>
        <taxon>unclassified sequences</taxon>
        <taxon>metagenomes</taxon>
    </lineage>
</organism>
<name>A0A2P2BZA4_9ZZZZ</name>
<protein>
    <submittedName>
        <fullName evidence="1">Uncharacterized protein</fullName>
    </submittedName>
</protein>
<reference evidence="1" key="1">
    <citation type="submission" date="2015-08" db="EMBL/GenBank/DDBJ databases">
        <authorList>
            <person name="Babu N.S."/>
            <person name="Beckwith C.J."/>
            <person name="Beseler K.G."/>
            <person name="Brison A."/>
            <person name="Carone J.V."/>
            <person name="Caskin T.P."/>
            <person name="Diamond M."/>
            <person name="Durham M.E."/>
            <person name="Foxe J.M."/>
            <person name="Go M."/>
            <person name="Henderson B.A."/>
            <person name="Jones I.B."/>
            <person name="McGettigan J.A."/>
            <person name="Micheletti S.J."/>
            <person name="Nasrallah M.E."/>
            <person name="Ortiz D."/>
            <person name="Piller C.R."/>
            <person name="Privatt S.R."/>
            <person name="Schneider S.L."/>
            <person name="Sharp S."/>
            <person name="Smith T.C."/>
            <person name="Stanton J.D."/>
            <person name="Ullery H.E."/>
            <person name="Wilson R.J."/>
            <person name="Serrano M.G."/>
            <person name="Buck G."/>
            <person name="Lee V."/>
            <person name="Wang Y."/>
            <person name="Carvalho R."/>
            <person name="Voegtly L."/>
            <person name="Shi R."/>
            <person name="Duckworth R."/>
            <person name="Johnson A."/>
            <person name="Loviza R."/>
            <person name="Walstead R."/>
            <person name="Shah Z."/>
            <person name="Kiflezghi M."/>
            <person name="Wade K."/>
            <person name="Ball S.L."/>
            <person name="Bradley K.W."/>
            <person name="Asai D.J."/>
            <person name="Bowman C.A."/>
            <person name="Russell D.A."/>
            <person name="Pope W.H."/>
            <person name="Jacobs-Sera D."/>
            <person name="Hendrix R.W."/>
            <person name="Hatfull G.F."/>
        </authorList>
    </citation>
    <scope>NUCLEOTIDE SEQUENCE</scope>
</reference>
<dbReference type="EMBL" id="CZKA01000016">
    <property type="protein sequence ID" value="CUR55108.1"/>
    <property type="molecule type" value="Genomic_DNA"/>
</dbReference>
<proteinExistence type="predicted"/>
<sequence>MPTGGASPKVTITRVFELMTQVASHRRYLSLLIPDSLVACPGGNGAPVLLGVMGVGNSGGDQSPAAQP</sequence>
<dbReference type="AlphaFoldDB" id="A0A2P2BZA4"/>
<gene>
    <name evidence="1" type="ORF">NOCA2230028</name>
</gene>